<evidence type="ECO:0000313" key="4">
    <source>
        <dbReference type="Proteomes" id="UP000564644"/>
    </source>
</evidence>
<organism evidence="3 4">
    <name type="scientific">Cohnella zeiphila</name>
    <dbReference type="NCBI Taxonomy" id="2761120"/>
    <lineage>
        <taxon>Bacteria</taxon>
        <taxon>Bacillati</taxon>
        <taxon>Bacillota</taxon>
        <taxon>Bacilli</taxon>
        <taxon>Bacillales</taxon>
        <taxon>Paenibacillaceae</taxon>
        <taxon>Cohnella</taxon>
    </lineage>
</organism>
<dbReference type="InterPro" id="IPR020904">
    <property type="entry name" value="Sc_DH/Rdtase_CS"/>
</dbReference>
<dbReference type="Pfam" id="PF00106">
    <property type="entry name" value="adh_short"/>
    <property type="match status" value="1"/>
</dbReference>
<dbReference type="PRINTS" id="PR00081">
    <property type="entry name" value="GDHRDH"/>
</dbReference>
<keyword evidence="2" id="KW-0560">Oxidoreductase</keyword>
<dbReference type="AlphaFoldDB" id="A0A7X0VVR7"/>
<evidence type="ECO:0000313" key="3">
    <source>
        <dbReference type="EMBL" id="MBB6731725.1"/>
    </source>
</evidence>
<dbReference type="Proteomes" id="UP000564644">
    <property type="component" value="Unassembled WGS sequence"/>
</dbReference>
<dbReference type="SUPFAM" id="SSF51735">
    <property type="entry name" value="NAD(P)-binding Rossmann-fold domains"/>
    <property type="match status" value="1"/>
</dbReference>
<evidence type="ECO:0000256" key="2">
    <source>
        <dbReference type="ARBA" id="ARBA00023002"/>
    </source>
</evidence>
<dbReference type="GO" id="GO:0016491">
    <property type="term" value="F:oxidoreductase activity"/>
    <property type="evidence" value="ECO:0007669"/>
    <property type="project" value="UniProtKB-KW"/>
</dbReference>
<dbReference type="InterPro" id="IPR002347">
    <property type="entry name" value="SDR_fam"/>
</dbReference>
<dbReference type="PANTHER" id="PTHR24320:SF148">
    <property type="entry name" value="NAD(P)-BINDING ROSSMANN-FOLD SUPERFAMILY PROTEIN"/>
    <property type="match status" value="1"/>
</dbReference>
<protein>
    <submittedName>
        <fullName evidence="3">SDR family NAD(P)-dependent oxidoreductase</fullName>
    </submittedName>
</protein>
<keyword evidence="4" id="KW-1185">Reference proteome</keyword>
<dbReference type="RefSeq" id="WP_185129398.1">
    <property type="nucleotide sequence ID" value="NZ_JACJVO010000014.1"/>
</dbReference>
<gene>
    <name evidence="3" type="ORF">H7C18_12460</name>
</gene>
<comment type="similarity">
    <text evidence="1">Belongs to the short-chain dehydrogenases/reductases (SDR) family.</text>
</comment>
<proteinExistence type="inferred from homology"/>
<dbReference type="EMBL" id="JACJVO010000014">
    <property type="protein sequence ID" value="MBB6731725.1"/>
    <property type="molecule type" value="Genomic_DNA"/>
</dbReference>
<dbReference type="PANTHER" id="PTHR24320">
    <property type="entry name" value="RETINOL DEHYDROGENASE"/>
    <property type="match status" value="1"/>
</dbReference>
<accession>A0A7X0VVR7</accession>
<sequence>MKTAEEPRVALVTGATNGIGYELTRKLLADDWEVAALIRSEFRRDDPLVRDSLARGRLRTYRAELTDFQSLRNALERIKTEERSLDTLFNNAGGSFPKLDYSKQGRELHFELHAVVSYIIFMELKELLRNGTMRTVINTSSSALKMVRRFNPDKLERPDTFKKLLGPYATSKLALSLWTSELAPSLSADGIRMLSVDPGGNNTIRKDKNSGLPLIAKMMMKLVFPPPTHGASLLYQAAAEANRTPSGSFLLKNRPYELPFAQHGRKVLELVRTIYEKEYAA</sequence>
<comment type="caution">
    <text evidence="3">The sequence shown here is derived from an EMBL/GenBank/DDBJ whole genome shotgun (WGS) entry which is preliminary data.</text>
</comment>
<dbReference type="Gene3D" id="3.40.50.720">
    <property type="entry name" value="NAD(P)-binding Rossmann-like Domain"/>
    <property type="match status" value="1"/>
</dbReference>
<evidence type="ECO:0000256" key="1">
    <source>
        <dbReference type="ARBA" id="ARBA00006484"/>
    </source>
</evidence>
<name>A0A7X0VVR7_9BACL</name>
<dbReference type="InterPro" id="IPR036291">
    <property type="entry name" value="NAD(P)-bd_dom_sf"/>
</dbReference>
<dbReference type="PROSITE" id="PS00061">
    <property type="entry name" value="ADH_SHORT"/>
    <property type="match status" value="1"/>
</dbReference>
<reference evidence="3 4" key="1">
    <citation type="submission" date="2020-08" db="EMBL/GenBank/DDBJ databases">
        <title>Cohnella phylogeny.</title>
        <authorList>
            <person name="Dunlap C."/>
        </authorList>
    </citation>
    <scope>NUCLEOTIDE SEQUENCE [LARGE SCALE GENOMIC DNA]</scope>
    <source>
        <strain evidence="3 4">CBP 2801</strain>
    </source>
</reference>